<dbReference type="AlphaFoldDB" id="A0A0J1K472"/>
<dbReference type="RefSeq" id="WP_047877348.1">
    <property type="nucleotide sequence ID" value="NZ_LDOT01000002.1"/>
</dbReference>
<keyword evidence="1" id="KW-0648">Protein biosynthesis</keyword>
<dbReference type="Gene3D" id="3.10.129.10">
    <property type="entry name" value="Hotdog Thioesterase"/>
    <property type="match status" value="1"/>
</dbReference>
<reference evidence="1 2" key="1">
    <citation type="submission" date="2015-05" db="EMBL/GenBank/DDBJ databases">
        <title>Photobacterium galathea sp. nov.</title>
        <authorList>
            <person name="Machado H."/>
            <person name="Gram L."/>
        </authorList>
    </citation>
    <scope>NUCLEOTIDE SEQUENCE [LARGE SCALE GENOMIC DNA]</scope>
    <source>
        <strain evidence="1 2">CGMCC 1.12159</strain>
    </source>
</reference>
<evidence type="ECO:0000313" key="2">
    <source>
        <dbReference type="Proteomes" id="UP000036097"/>
    </source>
</evidence>
<dbReference type="PATRIC" id="fig|1195763.3.peg.658"/>
<organism evidence="1 2">
    <name type="scientific">Photobacterium aquae</name>
    <dbReference type="NCBI Taxonomy" id="1195763"/>
    <lineage>
        <taxon>Bacteria</taxon>
        <taxon>Pseudomonadati</taxon>
        <taxon>Pseudomonadota</taxon>
        <taxon>Gammaproteobacteria</taxon>
        <taxon>Vibrionales</taxon>
        <taxon>Vibrionaceae</taxon>
        <taxon>Photobacterium</taxon>
    </lineage>
</organism>
<sequence length="172" mass="19677">MDKIYTPSLVKLALNLWPPFWGAGIRIVSISDDFRQVRIKLKLRWWNKNANRTQYGGSIFSLTDPVYALMLIGILGKEYFIWDKQAEINFIKPGCTDLFADFVISDAMISEIMSATATGDKYLPEFVVQVKDLNGEVVSQVKRTLYVRKKPQYRVEQDGCGDAEDNQRSVMP</sequence>
<dbReference type="EMBL" id="LDOT01000002">
    <property type="protein sequence ID" value="KLV09187.1"/>
    <property type="molecule type" value="Genomic_DNA"/>
</dbReference>
<proteinExistence type="predicted"/>
<dbReference type="Proteomes" id="UP000036097">
    <property type="component" value="Unassembled WGS sequence"/>
</dbReference>
<dbReference type="STRING" id="1195763.ABT56_03050"/>
<gene>
    <name evidence="1" type="ORF">ABT56_03050</name>
</gene>
<keyword evidence="1" id="KW-0251">Elongation factor</keyword>
<keyword evidence="2" id="KW-1185">Reference proteome</keyword>
<dbReference type="Pfam" id="PF14539">
    <property type="entry name" value="DUF4442"/>
    <property type="match status" value="1"/>
</dbReference>
<dbReference type="InterPro" id="IPR029069">
    <property type="entry name" value="HotDog_dom_sf"/>
</dbReference>
<dbReference type="InterPro" id="IPR027961">
    <property type="entry name" value="DUF4442"/>
</dbReference>
<dbReference type="SUPFAM" id="SSF54637">
    <property type="entry name" value="Thioesterase/thiol ester dehydrase-isomerase"/>
    <property type="match status" value="1"/>
</dbReference>
<dbReference type="OrthoDB" id="9814774at2"/>
<dbReference type="GO" id="GO:0003746">
    <property type="term" value="F:translation elongation factor activity"/>
    <property type="evidence" value="ECO:0007669"/>
    <property type="project" value="UniProtKB-KW"/>
</dbReference>
<comment type="caution">
    <text evidence="1">The sequence shown here is derived from an EMBL/GenBank/DDBJ whole genome shotgun (WGS) entry which is preliminary data.</text>
</comment>
<evidence type="ECO:0000313" key="1">
    <source>
        <dbReference type="EMBL" id="KLV09187.1"/>
    </source>
</evidence>
<accession>A0A0J1K472</accession>
<protein>
    <submittedName>
        <fullName evidence="1">Translation elongation factor P (EF-P)</fullName>
    </submittedName>
</protein>
<name>A0A0J1K472_9GAMM</name>